<proteinExistence type="predicted"/>
<dbReference type="Pfam" id="PF13489">
    <property type="entry name" value="Methyltransf_23"/>
    <property type="match status" value="1"/>
</dbReference>
<dbReference type="Proteomes" id="UP000287177">
    <property type="component" value="Unassembled WGS sequence"/>
</dbReference>
<dbReference type="EMBL" id="ATDN01000011">
    <property type="protein sequence ID" value="RWA21162.1"/>
    <property type="molecule type" value="Genomic_DNA"/>
</dbReference>
<organism evidence="1 2">
    <name type="scientific">Mycolicibacterium elephantis DSM 44368</name>
    <dbReference type="NCBI Taxonomy" id="1335622"/>
    <lineage>
        <taxon>Bacteria</taxon>
        <taxon>Bacillati</taxon>
        <taxon>Actinomycetota</taxon>
        <taxon>Actinomycetes</taxon>
        <taxon>Mycobacteriales</taxon>
        <taxon>Mycobacteriaceae</taxon>
        <taxon>Mycolicibacterium</taxon>
    </lineage>
</organism>
<dbReference type="InterPro" id="IPR029063">
    <property type="entry name" value="SAM-dependent_MTases_sf"/>
</dbReference>
<sequence>MCGSADRDRLYGLYVDRFLPPDRVRRVLDFAPSPSLSRYLRGRADLDYRTADLMMAGVDDVVDITHMPNYADGSFEFFICSHVLEHVSDDALALKELYRVLTPGGRGIVMTPIAPEGSFDEDPSVVDESERWRRFAQGDHVRLYDRSTLCARIRNSGFEVTALDSRTFGQETFAEHAIAENSVLYVVEKPA</sequence>
<comment type="caution">
    <text evidence="1">The sequence shown here is derived from an EMBL/GenBank/DDBJ whole genome shotgun (WGS) entry which is preliminary data.</text>
</comment>
<dbReference type="SUPFAM" id="SSF53335">
    <property type="entry name" value="S-adenosyl-L-methionine-dependent methyltransferases"/>
    <property type="match status" value="1"/>
</dbReference>
<name>A0A439DVN7_9MYCO</name>
<keyword evidence="2" id="KW-1185">Reference proteome</keyword>
<protein>
    <submittedName>
        <fullName evidence="1">Uncharacterized protein</fullName>
    </submittedName>
</protein>
<evidence type="ECO:0000313" key="1">
    <source>
        <dbReference type="EMBL" id="RWA21162.1"/>
    </source>
</evidence>
<gene>
    <name evidence="1" type="ORF">MELE44368_17315</name>
</gene>
<dbReference type="CDD" id="cd02440">
    <property type="entry name" value="AdoMet_MTases"/>
    <property type="match status" value="1"/>
</dbReference>
<dbReference type="AlphaFoldDB" id="A0A439DVN7"/>
<evidence type="ECO:0000313" key="2">
    <source>
        <dbReference type="Proteomes" id="UP000287177"/>
    </source>
</evidence>
<reference evidence="1 2" key="1">
    <citation type="submission" date="2013-06" db="EMBL/GenBank/DDBJ databases">
        <title>The draft sequence of the Mycobacterium elephantis genome.</title>
        <authorList>
            <person name="Pettersson F.B."/>
            <person name="Das S."/>
            <person name="Dasgupta S."/>
            <person name="Bhattacharya A."/>
            <person name="Kirsebom L.A."/>
        </authorList>
    </citation>
    <scope>NUCLEOTIDE SEQUENCE [LARGE SCALE GENOMIC DNA]</scope>
    <source>
        <strain evidence="1 2">DSM 44368</strain>
    </source>
</reference>
<dbReference type="Gene3D" id="3.40.50.150">
    <property type="entry name" value="Vaccinia Virus protein VP39"/>
    <property type="match status" value="1"/>
</dbReference>
<accession>A0A439DVN7</accession>